<comment type="caution">
    <text evidence="2">The sequence shown here is derived from an EMBL/GenBank/DDBJ whole genome shotgun (WGS) entry which is preliminary data.</text>
</comment>
<proteinExistence type="predicted"/>
<dbReference type="EMBL" id="DAEPXK010000064">
    <property type="protein sequence ID" value="HBH1544196.1"/>
    <property type="molecule type" value="Genomic_DNA"/>
</dbReference>
<accession>A0AAN5VPK1</accession>
<dbReference type="Proteomes" id="UP000878956">
    <property type="component" value="Unassembled WGS sequence"/>
</dbReference>
<feature type="transmembrane region" description="Helical" evidence="1">
    <location>
        <begin position="12"/>
        <end position="32"/>
    </location>
</feature>
<sequence length="169" mass="19258">MNLNTLKNNKGFTSLEVAIFSIILLICIAGIMDFQNMQKKFNSISSTSTYITRVVGHQGGIRTSAPSNYLDSYVTSQKLYQDVKYILGKAGIAEEKWKVYINGYELSPDLYMPIVERGTNITTQLKFSYDWNFLSQIIPVKKEQTKTSVRNTISTFKLRESTDIDTEIK</sequence>
<dbReference type="AlphaFoldDB" id="A0AAN5VPK1"/>
<protein>
    <submittedName>
        <fullName evidence="2">Uncharacterized protein</fullName>
    </submittedName>
</protein>
<reference evidence="2" key="2">
    <citation type="submission" date="2021-06" db="EMBL/GenBank/DDBJ databases">
        <authorList>
            <consortium name="NCBI Pathogen Detection Project"/>
        </authorList>
    </citation>
    <scope>NUCLEOTIDE SEQUENCE</scope>
    <source>
        <strain evidence="2">HN1000</strain>
    </source>
</reference>
<reference evidence="2" key="1">
    <citation type="journal article" date="2018" name="Genome Biol.">
        <title>SKESA: strategic k-mer extension for scrupulous assemblies.</title>
        <authorList>
            <person name="Souvorov A."/>
            <person name="Agarwala R."/>
            <person name="Lipman D.J."/>
        </authorList>
    </citation>
    <scope>NUCLEOTIDE SEQUENCE</scope>
    <source>
        <strain evidence="2">HN1000</strain>
    </source>
</reference>
<keyword evidence="1" id="KW-0812">Transmembrane</keyword>
<evidence type="ECO:0000256" key="1">
    <source>
        <dbReference type="SAM" id="Phobius"/>
    </source>
</evidence>
<evidence type="ECO:0000313" key="2">
    <source>
        <dbReference type="EMBL" id="HBH1544196.1"/>
    </source>
</evidence>
<keyword evidence="1" id="KW-1133">Transmembrane helix</keyword>
<name>A0AAN5VPK1_CLODI</name>
<organism evidence="2 3">
    <name type="scientific">Clostridioides difficile</name>
    <name type="common">Peptoclostridium difficile</name>
    <dbReference type="NCBI Taxonomy" id="1496"/>
    <lineage>
        <taxon>Bacteria</taxon>
        <taxon>Bacillati</taxon>
        <taxon>Bacillota</taxon>
        <taxon>Clostridia</taxon>
        <taxon>Peptostreptococcales</taxon>
        <taxon>Peptostreptococcaceae</taxon>
        <taxon>Clostridioides</taxon>
    </lineage>
</organism>
<keyword evidence="1" id="KW-0472">Membrane</keyword>
<evidence type="ECO:0000313" key="3">
    <source>
        <dbReference type="Proteomes" id="UP000878956"/>
    </source>
</evidence>
<gene>
    <name evidence="2" type="ORF">KRM00_003740</name>
</gene>